<proteinExistence type="predicted"/>
<name>A0A1E7FBU7_9STRA</name>
<feature type="non-terminal residue" evidence="1">
    <location>
        <position position="1"/>
    </location>
</feature>
<evidence type="ECO:0000313" key="1">
    <source>
        <dbReference type="EMBL" id="OEU15640.1"/>
    </source>
</evidence>
<dbReference type="Proteomes" id="UP000095751">
    <property type="component" value="Unassembled WGS sequence"/>
</dbReference>
<dbReference type="Gene3D" id="1.10.287.370">
    <property type="match status" value="1"/>
</dbReference>
<dbReference type="OrthoDB" id="47844at2759"/>
<dbReference type="InterPro" id="IPR009053">
    <property type="entry name" value="Prefoldin"/>
</dbReference>
<accession>A0A1E7FBU7</accession>
<gene>
    <name evidence="1" type="ORF">FRACYDRAFT_144053</name>
</gene>
<dbReference type="InterPro" id="IPR004127">
    <property type="entry name" value="Prefoldin_subunit_alpha"/>
</dbReference>
<feature type="non-terminal residue" evidence="1">
    <location>
        <position position="163"/>
    </location>
</feature>
<sequence>SEIDLQDQLSYYLRFVETILKPKLEKAEIAANIVREEITNYEELVTRMKATKKTLLTSTTTTTATKKDDVSGTNNNNNIMVDIGHNAIYCNATVKDLNKIFVHVGMGFHVELNTTEASEFATKRIVFLRATPLKEKEVEIIEIKDHIQSATIILDQLYTEMKK</sequence>
<dbReference type="AlphaFoldDB" id="A0A1E7FBU7"/>
<organism evidence="1 2">
    <name type="scientific">Fragilariopsis cylindrus CCMP1102</name>
    <dbReference type="NCBI Taxonomy" id="635003"/>
    <lineage>
        <taxon>Eukaryota</taxon>
        <taxon>Sar</taxon>
        <taxon>Stramenopiles</taxon>
        <taxon>Ochrophyta</taxon>
        <taxon>Bacillariophyta</taxon>
        <taxon>Bacillariophyceae</taxon>
        <taxon>Bacillariophycidae</taxon>
        <taxon>Bacillariales</taxon>
        <taxon>Bacillariaceae</taxon>
        <taxon>Fragilariopsis</taxon>
    </lineage>
</organism>
<dbReference type="InParanoid" id="A0A1E7FBU7"/>
<evidence type="ECO:0000313" key="2">
    <source>
        <dbReference type="Proteomes" id="UP000095751"/>
    </source>
</evidence>
<protein>
    <submittedName>
        <fullName evidence="1">Uncharacterized protein</fullName>
    </submittedName>
</protein>
<dbReference type="Pfam" id="PF02996">
    <property type="entry name" value="Prefoldin"/>
    <property type="match status" value="1"/>
</dbReference>
<keyword evidence="2" id="KW-1185">Reference proteome</keyword>
<dbReference type="EMBL" id="KV784359">
    <property type="protein sequence ID" value="OEU15640.1"/>
    <property type="molecule type" value="Genomic_DNA"/>
</dbReference>
<reference evidence="1 2" key="1">
    <citation type="submission" date="2016-09" db="EMBL/GenBank/DDBJ databases">
        <title>Extensive genetic diversity and differential bi-allelic expression allows diatom success in the polar Southern Ocean.</title>
        <authorList>
            <consortium name="DOE Joint Genome Institute"/>
            <person name="Mock T."/>
            <person name="Otillar R.P."/>
            <person name="Strauss J."/>
            <person name="Dupont C."/>
            <person name="Frickenhaus S."/>
            <person name="Maumus F."/>
            <person name="Mcmullan M."/>
            <person name="Sanges R."/>
            <person name="Schmutz J."/>
            <person name="Toseland A."/>
            <person name="Valas R."/>
            <person name="Veluchamy A."/>
            <person name="Ward B.J."/>
            <person name="Allen A."/>
            <person name="Barry K."/>
            <person name="Falciatore A."/>
            <person name="Ferrante M."/>
            <person name="Fortunato A.E."/>
            <person name="Gloeckner G."/>
            <person name="Gruber A."/>
            <person name="Hipkin R."/>
            <person name="Janech M."/>
            <person name="Kroth P."/>
            <person name="Leese F."/>
            <person name="Lindquist E."/>
            <person name="Lyon B.R."/>
            <person name="Martin J."/>
            <person name="Mayer C."/>
            <person name="Parker M."/>
            <person name="Quesneville H."/>
            <person name="Raymond J."/>
            <person name="Uhlig C."/>
            <person name="Valentin K.U."/>
            <person name="Worden A.Z."/>
            <person name="Armbrust E.V."/>
            <person name="Bowler C."/>
            <person name="Green B."/>
            <person name="Moulton V."/>
            <person name="Van Oosterhout C."/>
            <person name="Grigoriev I."/>
        </authorList>
    </citation>
    <scope>NUCLEOTIDE SEQUENCE [LARGE SCALE GENOMIC DNA]</scope>
    <source>
        <strain evidence="1 2">CCMP1102</strain>
    </source>
</reference>
<dbReference type="SUPFAM" id="SSF46579">
    <property type="entry name" value="Prefoldin"/>
    <property type="match status" value="1"/>
</dbReference>
<dbReference type="KEGG" id="fcy:FRACYDRAFT_144053"/>